<accession>A0A433DAM7</accession>
<protein>
    <submittedName>
        <fullName evidence="1">Uncharacterized protein</fullName>
    </submittedName>
</protein>
<dbReference type="Proteomes" id="UP000268093">
    <property type="component" value="Unassembled WGS sequence"/>
</dbReference>
<name>A0A433DAM7_9FUNG</name>
<sequence>MPCLSTCIIYKCCKWNSIFNFRDWELIFFLIYEHVNTKPPKHVSSLFPKQQLNNSTSPHFASRVVDLNDLIKVCKRQPPVVKRGFQIRFSLNTLNSKQIRSPLYVDPNDLDAVYQTLQASATGYLSKRGFQLRFRSKRPRRCLSNLATGYLSKRGFQFGPVLQVSARLTKGGFQLRLR</sequence>
<organism evidence="1 2">
    <name type="scientific">Jimgerdemannia flammicorona</name>
    <dbReference type="NCBI Taxonomy" id="994334"/>
    <lineage>
        <taxon>Eukaryota</taxon>
        <taxon>Fungi</taxon>
        <taxon>Fungi incertae sedis</taxon>
        <taxon>Mucoromycota</taxon>
        <taxon>Mucoromycotina</taxon>
        <taxon>Endogonomycetes</taxon>
        <taxon>Endogonales</taxon>
        <taxon>Endogonaceae</taxon>
        <taxon>Jimgerdemannia</taxon>
    </lineage>
</organism>
<dbReference type="EMBL" id="RBNI01003983">
    <property type="protein sequence ID" value="RUP47891.1"/>
    <property type="molecule type" value="Genomic_DNA"/>
</dbReference>
<reference evidence="1 2" key="1">
    <citation type="journal article" date="2018" name="New Phytol.">
        <title>Phylogenomics of Endogonaceae and evolution of mycorrhizas within Mucoromycota.</title>
        <authorList>
            <person name="Chang Y."/>
            <person name="Desiro A."/>
            <person name="Na H."/>
            <person name="Sandor L."/>
            <person name="Lipzen A."/>
            <person name="Clum A."/>
            <person name="Barry K."/>
            <person name="Grigoriev I.V."/>
            <person name="Martin F.M."/>
            <person name="Stajich J.E."/>
            <person name="Smith M.E."/>
            <person name="Bonito G."/>
            <person name="Spatafora J.W."/>
        </authorList>
    </citation>
    <scope>NUCLEOTIDE SEQUENCE [LARGE SCALE GENOMIC DNA]</scope>
    <source>
        <strain evidence="1 2">GMNB39</strain>
    </source>
</reference>
<evidence type="ECO:0000313" key="2">
    <source>
        <dbReference type="Proteomes" id="UP000268093"/>
    </source>
</evidence>
<gene>
    <name evidence="1" type="ORF">BC936DRAFT_145203</name>
</gene>
<dbReference type="AlphaFoldDB" id="A0A433DAM7"/>
<evidence type="ECO:0000313" key="1">
    <source>
        <dbReference type="EMBL" id="RUP47891.1"/>
    </source>
</evidence>
<proteinExistence type="predicted"/>
<keyword evidence="2" id="KW-1185">Reference proteome</keyword>
<comment type="caution">
    <text evidence="1">The sequence shown here is derived from an EMBL/GenBank/DDBJ whole genome shotgun (WGS) entry which is preliminary data.</text>
</comment>